<sequence length="330" mass="35368">MAATEVAPSVPIVLLSSELLKQPGSAAWAAARAQVWGALEEFGCFEAIYDGISPELRQSAFAAAKELVSLPVETKRRNVPAGPFLGYVGDIRGLPYESLAVDDALDPAAARGFTDLMWPEGNPGFCEAVCNFAEAAAAVEGAVRRMVLESLGVEKYCGFHARFTKYKVRLSEYAPPASEGEAMLILPPHTDSSVTTLTLQNHVHGFEVKTKSGAWVCVNPSSPSSLIFINGDAFRAWSNGRLYAPPHRVTVAGGEIRMVIMLFAVPKDEAVVEAPAELVDGEKNPARFRPYKFLEYAEAFNSLLAAAGDDPTSVLPAFCGYAAPEPKAET</sequence>
<dbReference type="EMBL" id="LR746268">
    <property type="protein sequence ID" value="CAA7396237.1"/>
    <property type="molecule type" value="Genomic_DNA"/>
</dbReference>
<dbReference type="GO" id="GO:0046872">
    <property type="term" value="F:metal ion binding"/>
    <property type="evidence" value="ECO:0007669"/>
    <property type="project" value="UniProtKB-KW"/>
</dbReference>
<keyword evidence="4 5" id="KW-0408">Iron</keyword>
<keyword evidence="2 5" id="KW-0479">Metal-binding</keyword>
<dbReference type="PROSITE" id="PS51471">
    <property type="entry name" value="FE2OG_OXY"/>
    <property type="match status" value="1"/>
</dbReference>
<proteinExistence type="inferred from homology"/>
<gene>
    <name evidence="7" type="ORF">SI8410_05006900</name>
</gene>
<feature type="domain" description="Fe2OG dioxygenase" evidence="6">
    <location>
        <begin position="164"/>
        <end position="266"/>
    </location>
</feature>
<dbReference type="Pfam" id="PF14226">
    <property type="entry name" value="DIOX_N"/>
    <property type="match status" value="1"/>
</dbReference>
<evidence type="ECO:0000259" key="6">
    <source>
        <dbReference type="PROSITE" id="PS51471"/>
    </source>
</evidence>
<comment type="cofactor">
    <cofactor evidence="1">
        <name>L-ascorbate</name>
        <dbReference type="ChEBI" id="CHEBI:38290"/>
    </cofactor>
</comment>
<dbReference type="SUPFAM" id="SSF51197">
    <property type="entry name" value="Clavaminate synthase-like"/>
    <property type="match status" value="1"/>
</dbReference>
<evidence type="ECO:0000256" key="3">
    <source>
        <dbReference type="ARBA" id="ARBA00023002"/>
    </source>
</evidence>
<evidence type="ECO:0000256" key="2">
    <source>
        <dbReference type="ARBA" id="ARBA00022723"/>
    </source>
</evidence>
<dbReference type="InterPro" id="IPR044861">
    <property type="entry name" value="IPNS-like_FE2OG_OXY"/>
</dbReference>
<dbReference type="InterPro" id="IPR027443">
    <property type="entry name" value="IPNS-like_sf"/>
</dbReference>
<accession>A0A7I8KEN1</accession>
<keyword evidence="3 5" id="KW-0560">Oxidoreductase</keyword>
<dbReference type="OrthoDB" id="730583at2759"/>
<dbReference type="Gene3D" id="2.60.120.330">
    <property type="entry name" value="B-lactam Antibiotic, Isopenicillin N Synthase, Chain"/>
    <property type="match status" value="1"/>
</dbReference>
<dbReference type="InterPro" id="IPR050231">
    <property type="entry name" value="Iron_ascorbate_oxido_reductase"/>
</dbReference>
<dbReference type="InterPro" id="IPR005123">
    <property type="entry name" value="Oxoglu/Fe-dep_dioxygenase_dom"/>
</dbReference>
<evidence type="ECO:0000256" key="5">
    <source>
        <dbReference type="RuleBase" id="RU003682"/>
    </source>
</evidence>
<dbReference type="PANTHER" id="PTHR47990">
    <property type="entry name" value="2-OXOGLUTARATE (2OG) AND FE(II)-DEPENDENT OXYGENASE SUPERFAMILY PROTEIN-RELATED"/>
    <property type="match status" value="1"/>
</dbReference>
<protein>
    <recommendedName>
        <fullName evidence="6">Fe2OG dioxygenase domain-containing protein</fullName>
    </recommendedName>
</protein>
<comment type="similarity">
    <text evidence="5">Belongs to the iron/ascorbate-dependent oxidoreductase family.</text>
</comment>
<evidence type="ECO:0000256" key="4">
    <source>
        <dbReference type="ARBA" id="ARBA00023004"/>
    </source>
</evidence>
<dbReference type="Pfam" id="PF03171">
    <property type="entry name" value="2OG-FeII_Oxy"/>
    <property type="match status" value="1"/>
</dbReference>
<dbReference type="AlphaFoldDB" id="A0A7I8KEN1"/>
<dbReference type="Proteomes" id="UP000663760">
    <property type="component" value="Chromosome 5"/>
</dbReference>
<evidence type="ECO:0000256" key="1">
    <source>
        <dbReference type="ARBA" id="ARBA00001961"/>
    </source>
</evidence>
<keyword evidence="8" id="KW-1185">Reference proteome</keyword>
<evidence type="ECO:0000313" key="7">
    <source>
        <dbReference type="EMBL" id="CAA7396237.1"/>
    </source>
</evidence>
<evidence type="ECO:0000313" key="8">
    <source>
        <dbReference type="Proteomes" id="UP000663760"/>
    </source>
</evidence>
<name>A0A7I8KEN1_SPIIN</name>
<dbReference type="InterPro" id="IPR026992">
    <property type="entry name" value="DIOX_N"/>
</dbReference>
<organism evidence="7 8">
    <name type="scientific">Spirodela intermedia</name>
    <name type="common">Intermediate duckweed</name>
    <dbReference type="NCBI Taxonomy" id="51605"/>
    <lineage>
        <taxon>Eukaryota</taxon>
        <taxon>Viridiplantae</taxon>
        <taxon>Streptophyta</taxon>
        <taxon>Embryophyta</taxon>
        <taxon>Tracheophyta</taxon>
        <taxon>Spermatophyta</taxon>
        <taxon>Magnoliopsida</taxon>
        <taxon>Liliopsida</taxon>
        <taxon>Araceae</taxon>
        <taxon>Lemnoideae</taxon>
        <taxon>Spirodela</taxon>
    </lineage>
</organism>
<reference evidence="7" key="1">
    <citation type="submission" date="2020-02" db="EMBL/GenBank/DDBJ databases">
        <authorList>
            <person name="Scholz U."/>
            <person name="Mascher M."/>
            <person name="Fiebig A."/>
        </authorList>
    </citation>
    <scope>NUCLEOTIDE SEQUENCE</scope>
</reference>
<dbReference type="GO" id="GO:0016491">
    <property type="term" value="F:oxidoreductase activity"/>
    <property type="evidence" value="ECO:0007669"/>
    <property type="project" value="UniProtKB-KW"/>
</dbReference>